<keyword evidence="2" id="KW-1185">Reference proteome</keyword>
<name>A0AAD6S9S0_9AGAR</name>
<reference evidence="1" key="1">
    <citation type="submission" date="2023-03" db="EMBL/GenBank/DDBJ databases">
        <title>Massive genome expansion in bonnet fungi (Mycena s.s.) driven by repeated elements and novel gene families across ecological guilds.</title>
        <authorList>
            <consortium name="Lawrence Berkeley National Laboratory"/>
            <person name="Harder C.B."/>
            <person name="Miyauchi S."/>
            <person name="Viragh M."/>
            <person name="Kuo A."/>
            <person name="Thoen E."/>
            <person name="Andreopoulos B."/>
            <person name="Lu D."/>
            <person name="Skrede I."/>
            <person name="Drula E."/>
            <person name="Henrissat B."/>
            <person name="Morin E."/>
            <person name="Kohler A."/>
            <person name="Barry K."/>
            <person name="LaButti K."/>
            <person name="Morin E."/>
            <person name="Salamov A."/>
            <person name="Lipzen A."/>
            <person name="Mereny Z."/>
            <person name="Hegedus B."/>
            <person name="Baldrian P."/>
            <person name="Stursova M."/>
            <person name="Weitz H."/>
            <person name="Taylor A."/>
            <person name="Grigoriev I.V."/>
            <person name="Nagy L.G."/>
            <person name="Martin F."/>
            <person name="Kauserud H."/>
        </authorList>
    </citation>
    <scope>NUCLEOTIDE SEQUENCE</scope>
    <source>
        <strain evidence="1">CBHHK200</strain>
    </source>
</reference>
<sequence length="280" mass="30873">MHQDLITPINPAAAAHSELDVDIPRAIYRINAQESYFSLIVYMPGQNTSCALPRQVSCFSPPSSGQSGRGHALNSTMMQGIYSHLIKTKPLNDPDPQWHHGYHTALLLKYTTFNVAPMRHAATALKNNGQDNPSLTVLPTAPATLPYQYGVKKRCTLRELITVGFQLVHWDGVYVCNPLPHPPPFPHVPSCRHPWPVPASNCGSGQRVPSSMNDGEHAGILPQLLGNHDIVRMAMYASTAFYLWAPTIQQYSHLEPNFPRSVFSAAAFNFGLQSTIGLRS</sequence>
<evidence type="ECO:0000313" key="1">
    <source>
        <dbReference type="EMBL" id="KAJ7023028.1"/>
    </source>
</evidence>
<organism evidence="1 2">
    <name type="scientific">Mycena alexandri</name>
    <dbReference type="NCBI Taxonomy" id="1745969"/>
    <lineage>
        <taxon>Eukaryota</taxon>
        <taxon>Fungi</taxon>
        <taxon>Dikarya</taxon>
        <taxon>Basidiomycota</taxon>
        <taxon>Agaricomycotina</taxon>
        <taxon>Agaricomycetes</taxon>
        <taxon>Agaricomycetidae</taxon>
        <taxon>Agaricales</taxon>
        <taxon>Marasmiineae</taxon>
        <taxon>Mycenaceae</taxon>
        <taxon>Mycena</taxon>
    </lineage>
</organism>
<proteinExistence type="predicted"/>
<accession>A0AAD6S9S0</accession>
<dbReference type="Proteomes" id="UP001218188">
    <property type="component" value="Unassembled WGS sequence"/>
</dbReference>
<dbReference type="EMBL" id="JARJCM010000196">
    <property type="protein sequence ID" value="KAJ7023028.1"/>
    <property type="molecule type" value="Genomic_DNA"/>
</dbReference>
<comment type="caution">
    <text evidence="1">The sequence shown here is derived from an EMBL/GenBank/DDBJ whole genome shotgun (WGS) entry which is preliminary data.</text>
</comment>
<dbReference type="AlphaFoldDB" id="A0AAD6S9S0"/>
<gene>
    <name evidence="1" type="ORF">C8F04DRAFT_1193845</name>
</gene>
<protein>
    <submittedName>
        <fullName evidence="1">Uncharacterized protein</fullName>
    </submittedName>
</protein>
<evidence type="ECO:0000313" key="2">
    <source>
        <dbReference type="Proteomes" id="UP001218188"/>
    </source>
</evidence>